<dbReference type="InterPro" id="IPR039657">
    <property type="entry name" value="Dimethylallyltransferase"/>
</dbReference>
<evidence type="ECO:0000256" key="9">
    <source>
        <dbReference type="ARBA" id="ARBA00049563"/>
    </source>
</evidence>
<dbReference type="GO" id="GO:0005524">
    <property type="term" value="F:ATP binding"/>
    <property type="evidence" value="ECO:0007669"/>
    <property type="project" value="UniProtKB-UniRule"/>
</dbReference>
<dbReference type="SUPFAM" id="SSF52540">
    <property type="entry name" value="P-loop containing nucleoside triphosphate hydrolases"/>
    <property type="match status" value="1"/>
</dbReference>
<protein>
    <recommendedName>
        <fullName evidence="10">tRNA dimethylallyltransferase</fullName>
        <ecNumber evidence="10">2.5.1.75</ecNumber>
    </recommendedName>
    <alternativeName>
        <fullName evidence="10">Dimethylallyl diphosphate:tRNA dimethylallyltransferase</fullName>
        <shortName evidence="10">DMAPP:tRNA dimethylallyltransferase</shortName>
        <shortName evidence="10">DMATase</shortName>
    </alternativeName>
    <alternativeName>
        <fullName evidence="10">Isopentenyl-diphosphate:tRNA isopentenyltransferase</fullName>
        <shortName evidence="10">IPP transferase</shortName>
        <shortName evidence="10">IPPT</shortName>
        <shortName evidence="10">IPTase</shortName>
    </alternativeName>
</protein>
<keyword evidence="5 10" id="KW-0819">tRNA processing</keyword>
<comment type="subunit">
    <text evidence="10">Monomer.</text>
</comment>
<evidence type="ECO:0000256" key="10">
    <source>
        <dbReference type="HAMAP-Rule" id="MF_00185"/>
    </source>
</evidence>
<dbReference type="PANTHER" id="PTHR11088:SF60">
    <property type="entry name" value="TRNA DIMETHYLALLYLTRANSFERASE"/>
    <property type="match status" value="1"/>
</dbReference>
<dbReference type="EMBL" id="FNGA01000003">
    <property type="protein sequence ID" value="SDL12847.1"/>
    <property type="molecule type" value="Genomic_DNA"/>
</dbReference>
<evidence type="ECO:0000256" key="11">
    <source>
        <dbReference type="RuleBase" id="RU003783"/>
    </source>
</evidence>
<evidence type="ECO:0000313" key="14">
    <source>
        <dbReference type="EMBL" id="SDL12847.1"/>
    </source>
</evidence>
<evidence type="ECO:0000256" key="1">
    <source>
        <dbReference type="ARBA" id="ARBA00001946"/>
    </source>
</evidence>
<organism evidence="14 15">
    <name type="scientific">Maridesulfovibrio ferrireducens</name>
    <dbReference type="NCBI Taxonomy" id="246191"/>
    <lineage>
        <taxon>Bacteria</taxon>
        <taxon>Pseudomonadati</taxon>
        <taxon>Thermodesulfobacteriota</taxon>
        <taxon>Desulfovibrionia</taxon>
        <taxon>Desulfovibrionales</taxon>
        <taxon>Desulfovibrionaceae</taxon>
        <taxon>Maridesulfovibrio</taxon>
    </lineage>
</organism>
<proteinExistence type="inferred from homology"/>
<keyword evidence="8 10" id="KW-0460">Magnesium</keyword>
<feature type="site" description="Interaction with substrate tRNA" evidence="10">
    <location>
        <position position="123"/>
    </location>
</feature>
<feature type="binding site" evidence="10">
    <location>
        <begin position="12"/>
        <end position="19"/>
    </location>
    <ligand>
        <name>ATP</name>
        <dbReference type="ChEBI" id="CHEBI:30616"/>
    </ligand>
</feature>
<evidence type="ECO:0000256" key="12">
    <source>
        <dbReference type="RuleBase" id="RU003784"/>
    </source>
</evidence>
<feature type="site" description="Interaction with substrate tRNA" evidence="10">
    <location>
        <position position="101"/>
    </location>
</feature>
<dbReference type="HAMAP" id="MF_00185">
    <property type="entry name" value="IPP_trans"/>
    <property type="match status" value="1"/>
</dbReference>
<dbReference type="InterPro" id="IPR018022">
    <property type="entry name" value="IPT"/>
</dbReference>
<keyword evidence="15" id="KW-1185">Reference proteome</keyword>
<sequence length="309" mass="34751">MDKRKPVVCILGPTGAGKTATSLGMAKRFPARILNFDSRQVYKDFPIITAQPSPEERAVCPHELYGFMPTTGIITVADFIEFAHEKIEQSVDELPILVGGTGLYLKALTSGLAPIPDIPDEIRARVRKRAEEEGSAALFEELQRVDPEYAKCTHPNNKQRNSRAIEVYEGTGKNFTWWHNREVPPSPYRFLKIGIKVNLDDLTPLLNRRIDQMIAAGAIDEARRAWDICPDESAPGWTGIGCSELLAFIKGDIDIDEAKLLWAKNTRAYAKRQLTWFNREKDIHWFSPDEPSQIVEFAAAWLAKSDVEG</sequence>
<dbReference type="InterPro" id="IPR027417">
    <property type="entry name" value="P-loop_NTPase"/>
</dbReference>
<dbReference type="Proteomes" id="UP000199053">
    <property type="component" value="Unassembled WGS sequence"/>
</dbReference>
<dbReference type="EC" id="2.5.1.75" evidence="10"/>
<accession>A0A1G9HIS8</accession>
<dbReference type="Pfam" id="PF01715">
    <property type="entry name" value="IPPT"/>
    <property type="match status" value="1"/>
</dbReference>
<keyword evidence="6 10" id="KW-0547">Nucleotide-binding</keyword>
<evidence type="ECO:0000256" key="8">
    <source>
        <dbReference type="ARBA" id="ARBA00022842"/>
    </source>
</evidence>
<evidence type="ECO:0000256" key="3">
    <source>
        <dbReference type="ARBA" id="ARBA00005842"/>
    </source>
</evidence>
<dbReference type="OrthoDB" id="9776390at2"/>
<evidence type="ECO:0000256" key="6">
    <source>
        <dbReference type="ARBA" id="ARBA00022741"/>
    </source>
</evidence>
<evidence type="ECO:0000256" key="7">
    <source>
        <dbReference type="ARBA" id="ARBA00022840"/>
    </source>
</evidence>
<name>A0A1G9HIS8_9BACT</name>
<evidence type="ECO:0000256" key="2">
    <source>
        <dbReference type="ARBA" id="ARBA00003213"/>
    </source>
</evidence>
<keyword evidence="7 10" id="KW-0067">ATP-binding</keyword>
<dbReference type="NCBIfam" id="TIGR00174">
    <property type="entry name" value="miaA"/>
    <property type="match status" value="1"/>
</dbReference>
<comment type="caution">
    <text evidence="10">Lacks conserved residue(s) required for the propagation of feature annotation.</text>
</comment>
<dbReference type="GO" id="GO:0052381">
    <property type="term" value="F:tRNA dimethylallyltransferase activity"/>
    <property type="evidence" value="ECO:0007669"/>
    <property type="project" value="UniProtKB-UniRule"/>
</dbReference>
<dbReference type="Gene3D" id="3.40.50.300">
    <property type="entry name" value="P-loop containing nucleotide triphosphate hydrolases"/>
    <property type="match status" value="1"/>
</dbReference>
<evidence type="ECO:0000256" key="13">
    <source>
        <dbReference type="RuleBase" id="RU003785"/>
    </source>
</evidence>
<reference evidence="15" key="1">
    <citation type="submission" date="2016-10" db="EMBL/GenBank/DDBJ databases">
        <authorList>
            <person name="Varghese N."/>
            <person name="Submissions S."/>
        </authorList>
    </citation>
    <scope>NUCLEOTIDE SEQUENCE [LARGE SCALE GENOMIC DNA]</scope>
    <source>
        <strain evidence="15">DSM 16995</strain>
    </source>
</reference>
<dbReference type="STRING" id="246191.SAMN05660337_2186"/>
<dbReference type="RefSeq" id="WP_092161016.1">
    <property type="nucleotide sequence ID" value="NZ_FNGA01000003.1"/>
</dbReference>
<evidence type="ECO:0000256" key="4">
    <source>
        <dbReference type="ARBA" id="ARBA00022679"/>
    </source>
</evidence>
<feature type="binding site" evidence="10">
    <location>
        <begin position="14"/>
        <end position="19"/>
    </location>
    <ligand>
        <name>substrate</name>
    </ligand>
</feature>
<keyword evidence="4 10" id="KW-0808">Transferase</keyword>
<comment type="similarity">
    <text evidence="3 10 13">Belongs to the IPP transferase family.</text>
</comment>
<comment type="function">
    <text evidence="2 10 12">Catalyzes the transfer of a dimethylallyl group onto the adenine at position 37 in tRNAs that read codons beginning with uridine, leading to the formation of N6-(dimethylallyl)adenosine (i(6)A).</text>
</comment>
<comment type="cofactor">
    <cofactor evidence="1 10">
        <name>Mg(2+)</name>
        <dbReference type="ChEBI" id="CHEBI:18420"/>
    </cofactor>
</comment>
<dbReference type="Gene3D" id="1.10.20.140">
    <property type="match status" value="1"/>
</dbReference>
<dbReference type="AlphaFoldDB" id="A0A1G9HIS8"/>
<comment type="catalytic activity">
    <reaction evidence="9 10 11">
        <text>adenosine(37) in tRNA + dimethylallyl diphosphate = N(6)-dimethylallyladenosine(37) in tRNA + diphosphate</text>
        <dbReference type="Rhea" id="RHEA:26482"/>
        <dbReference type="Rhea" id="RHEA-COMP:10162"/>
        <dbReference type="Rhea" id="RHEA-COMP:10375"/>
        <dbReference type="ChEBI" id="CHEBI:33019"/>
        <dbReference type="ChEBI" id="CHEBI:57623"/>
        <dbReference type="ChEBI" id="CHEBI:74411"/>
        <dbReference type="ChEBI" id="CHEBI:74415"/>
        <dbReference type="EC" id="2.5.1.75"/>
    </reaction>
</comment>
<dbReference type="PANTHER" id="PTHR11088">
    <property type="entry name" value="TRNA DIMETHYLALLYLTRANSFERASE"/>
    <property type="match status" value="1"/>
</dbReference>
<feature type="region of interest" description="Interaction with substrate tRNA" evidence="10">
    <location>
        <begin position="37"/>
        <end position="40"/>
    </location>
</feature>
<evidence type="ECO:0000256" key="5">
    <source>
        <dbReference type="ARBA" id="ARBA00022694"/>
    </source>
</evidence>
<gene>
    <name evidence="10" type="primary">miaA</name>
    <name evidence="14" type="ORF">SAMN05660337_2186</name>
</gene>
<feature type="region of interest" description="Interaction with substrate tRNA" evidence="10">
    <location>
        <begin position="159"/>
        <end position="163"/>
    </location>
</feature>
<evidence type="ECO:0000313" key="15">
    <source>
        <dbReference type="Proteomes" id="UP000199053"/>
    </source>
</evidence>
<dbReference type="GO" id="GO:0006400">
    <property type="term" value="P:tRNA modification"/>
    <property type="evidence" value="ECO:0007669"/>
    <property type="project" value="TreeGrafter"/>
</dbReference>